<dbReference type="InterPro" id="IPR002344">
    <property type="entry name" value="Lupus_La"/>
</dbReference>
<dbReference type="InterPro" id="IPR000504">
    <property type="entry name" value="RRM_dom"/>
</dbReference>
<dbReference type="EMBL" id="JADYXP020000013">
    <property type="protein sequence ID" value="KAL0112105.1"/>
    <property type="molecule type" value="Genomic_DNA"/>
</dbReference>
<dbReference type="PROSITE" id="PS51938">
    <property type="entry name" value="SUZ_C"/>
    <property type="match status" value="1"/>
</dbReference>
<feature type="domain" description="RRM" evidence="6">
    <location>
        <begin position="223"/>
        <end position="332"/>
    </location>
</feature>
<dbReference type="InterPro" id="IPR045180">
    <property type="entry name" value="La_dom_prot"/>
</dbReference>
<evidence type="ECO:0000259" key="7">
    <source>
        <dbReference type="PROSITE" id="PS50961"/>
    </source>
</evidence>
<dbReference type="SUPFAM" id="SSF46785">
    <property type="entry name" value="Winged helix' DNA-binding domain"/>
    <property type="match status" value="1"/>
</dbReference>
<dbReference type="Pfam" id="PF05383">
    <property type="entry name" value="La"/>
    <property type="match status" value="1"/>
</dbReference>
<gene>
    <name evidence="9" type="ORF">PUN28_013378</name>
</gene>
<organism evidence="9 10">
    <name type="scientific">Cardiocondyla obscurior</name>
    <dbReference type="NCBI Taxonomy" id="286306"/>
    <lineage>
        <taxon>Eukaryota</taxon>
        <taxon>Metazoa</taxon>
        <taxon>Ecdysozoa</taxon>
        <taxon>Arthropoda</taxon>
        <taxon>Hexapoda</taxon>
        <taxon>Insecta</taxon>
        <taxon>Pterygota</taxon>
        <taxon>Neoptera</taxon>
        <taxon>Endopterygota</taxon>
        <taxon>Hymenoptera</taxon>
        <taxon>Apocrita</taxon>
        <taxon>Aculeata</taxon>
        <taxon>Formicoidea</taxon>
        <taxon>Formicidae</taxon>
        <taxon>Myrmicinae</taxon>
        <taxon>Cardiocondyla</taxon>
    </lineage>
</organism>
<dbReference type="AlphaFoldDB" id="A0AAW2FAL8"/>
<evidence type="ECO:0000256" key="1">
    <source>
        <dbReference type="ARBA" id="ARBA00004123"/>
    </source>
</evidence>
<feature type="region of interest" description="Disordered" evidence="5">
    <location>
        <begin position="312"/>
        <end position="350"/>
    </location>
</feature>
<dbReference type="GO" id="GO:0005634">
    <property type="term" value="C:nucleus"/>
    <property type="evidence" value="ECO:0007669"/>
    <property type="project" value="UniProtKB-SubCell"/>
</dbReference>
<accession>A0AAW2FAL8</accession>
<evidence type="ECO:0000256" key="4">
    <source>
        <dbReference type="PROSITE-ProRule" id="PRU00332"/>
    </source>
</evidence>
<dbReference type="SMART" id="SM00715">
    <property type="entry name" value="LA"/>
    <property type="match status" value="1"/>
</dbReference>
<dbReference type="InterPro" id="IPR036390">
    <property type="entry name" value="WH_DNA-bd_sf"/>
</dbReference>
<evidence type="ECO:0008006" key="11">
    <source>
        <dbReference type="Google" id="ProtNLM"/>
    </source>
</evidence>
<feature type="compositionally biased region" description="Low complexity" evidence="5">
    <location>
        <begin position="31"/>
        <end position="42"/>
    </location>
</feature>
<keyword evidence="3" id="KW-0539">Nucleus</keyword>
<feature type="region of interest" description="Disordered" evidence="5">
    <location>
        <begin position="526"/>
        <end position="552"/>
    </location>
</feature>
<protein>
    <recommendedName>
        <fullName evidence="11">La-related protein 6</fullName>
    </recommendedName>
</protein>
<evidence type="ECO:0000313" key="10">
    <source>
        <dbReference type="Proteomes" id="UP001430953"/>
    </source>
</evidence>
<name>A0AAW2FAL8_9HYME</name>
<dbReference type="PROSITE" id="PS50961">
    <property type="entry name" value="HTH_LA"/>
    <property type="match status" value="1"/>
</dbReference>
<dbReference type="InterPro" id="IPR012677">
    <property type="entry name" value="Nucleotide-bd_a/b_plait_sf"/>
</dbReference>
<reference evidence="9 10" key="1">
    <citation type="submission" date="2023-03" db="EMBL/GenBank/DDBJ databases">
        <title>High recombination rates correlate with genetic variation in Cardiocondyla obscurior ants.</title>
        <authorList>
            <person name="Errbii M."/>
        </authorList>
    </citation>
    <scope>NUCLEOTIDE SEQUENCE [LARGE SCALE GENOMIC DNA]</scope>
    <source>
        <strain evidence="9">Alpha-2009</strain>
        <tissue evidence="9">Whole body</tissue>
    </source>
</reference>
<evidence type="ECO:0000256" key="5">
    <source>
        <dbReference type="SAM" id="MobiDB-lite"/>
    </source>
</evidence>
<feature type="region of interest" description="Disordered" evidence="5">
    <location>
        <begin position="20"/>
        <end position="58"/>
    </location>
</feature>
<feature type="domain" description="SUZ-C" evidence="8">
    <location>
        <begin position="501"/>
        <end position="542"/>
    </location>
</feature>
<dbReference type="FunFam" id="1.10.10.10:FF:000158">
    <property type="entry name" value="La ribonucleoprotein domain family member 7"/>
    <property type="match status" value="1"/>
</dbReference>
<dbReference type="GO" id="GO:0003729">
    <property type="term" value="F:mRNA binding"/>
    <property type="evidence" value="ECO:0007669"/>
    <property type="project" value="TreeGrafter"/>
</dbReference>
<dbReference type="Gene3D" id="3.30.70.330">
    <property type="match status" value="1"/>
</dbReference>
<dbReference type="CDD" id="cd08033">
    <property type="entry name" value="LARP_6"/>
    <property type="match status" value="1"/>
</dbReference>
<dbReference type="PROSITE" id="PS50102">
    <property type="entry name" value="RRM"/>
    <property type="match status" value="1"/>
</dbReference>
<dbReference type="PRINTS" id="PR00302">
    <property type="entry name" value="LUPUSLA"/>
</dbReference>
<dbReference type="InterPro" id="IPR024642">
    <property type="entry name" value="SUZ-C"/>
</dbReference>
<evidence type="ECO:0000259" key="6">
    <source>
        <dbReference type="PROSITE" id="PS50102"/>
    </source>
</evidence>
<evidence type="ECO:0000313" key="9">
    <source>
        <dbReference type="EMBL" id="KAL0112105.1"/>
    </source>
</evidence>
<feature type="compositionally biased region" description="Basic and acidic residues" evidence="5">
    <location>
        <begin position="43"/>
        <end position="52"/>
    </location>
</feature>
<dbReference type="Proteomes" id="UP001430953">
    <property type="component" value="Unassembled WGS sequence"/>
</dbReference>
<feature type="domain" description="HTH La-type RNA-binding" evidence="7">
    <location>
        <begin position="126"/>
        <end position="217"/>
    </location>
</feature>
<dbReference type="PANTHER" id="PTHR22792">
    <property type="entry name" value="LUPUS LA PROTEIN-RELATED"/>
    <property type="match status" value="1"/>
</dbReference>
<feature type="compositionally biased region" description="Basic residues" evidence="5">
    <location>
        <begin position="312"/>
        <end position="322"/>
    </location>
</feature>
<evidence type="ECO:0000259" key="8">
    <source>
        <dbReference type="PROSITE" id="PS51938"/>
    </source>
</evidence>
<keyword evidence="2 4" id="KW-0694">RNA-binding</keyword>
<dbReference type="InterPro" id="IPR006630">
    <property type="entry name" value="La_HTH"/>
</dbReference>
<proteinExistence type="predicted"/>
<keyword evidence="10" id="KW-1185">Reference proteome</keyword>
<dbReference type="SUPFAM" id="SSF54928">
    <property type="entry name" value="RNA-binding domain, RBD"/>
    <property type="match status" value="1"/>
</dbReference>
<evidence type="ECO:0000256" key="3">
    <source>
        <dbReference type="ARBA" id="ARBA00023242"/>
    </source>
</evidence>
<dbReference type="InterPro" id="IPR035979">
    <property type="entry name" value="RBD_domain_sf"/>
</dbReference>
<dbReference type="PANTHER" id="PTHR22792:SF140">
    <property type="entry name" value="ACHILLES, ISOFORM A"/>
    <property type="match status" value="1"/>
</dbReference>
<dbReference type="GO" id="GO:0006396">
    <property type="term" value="P:RNA processing"/>
    <property type="evidence" value="ECO:0007669"/>
    <property type="project" value="InterPro"/>
</dbReference>
<evidence type="ECO:0000256" key="2">
    <source>
        <dbReference type="ARBA" id="ARBA00022884"/>
    </source>
</evidence>
<sequence>MELQVSGDLNKQINSLLSSPSRIKKYEAKDSTSSVDSDVSLSFDRRSSKSDETDSSDYDSDIRFAKKIGIEQDSGADSVDDNGTSKKWKRVDVPSELLTESTETSAAVSGTVPEISSVEKVTHDFVMPSDELADKICAQVEYYFSDENIIKDAFLLKHVKRNKEGYVSLKLISSFKKVKHISRDWRVIGAALTRSDKLEVNPQGTKLRRINPLPPFDQTAPSRTILVIGLSKEKLTVESIAEIFNSCGEIALIRILKSGRPIPPEVKQAIVKRPELASTEECAMVEFTDSASARIATQMTLGNAKVLELRHHADKKRKHQPTKKLSLNRVAREDNHNSSSGPSGSEPEDGRVRIQRNFQGYPMYHVHNTGYPYQGPPSPDAYLSRKLSSCSISSSENGFILRRLSSCSGSGSSSDSSRRYSTCSSGSEAAYFYPSYCKNFCHHENRRYSCSANDSPMECQGRFFIANRRGSADYGPLSRRLSTQGRDFEASIRRASLCSSNSEQNIFFRSRSNNSIAITHVPENITRMPSGPDGTRGFFGRSAKTIPLESTH</sequence>
<dbReference type="InterPro" id="IPR036388">
    <property type="entry name" value="WH-like_DNA-bd_sf"/>
</dbReference>
<comment type="subcellular location">
    <subcellularLocation>
        <location evidence="1">Nucleus</location>
    </subcellularLocation>
</comment>
<comment type="caution">
    <text evidence="9">The sequence shown here is derived from an EMBL/GenBank/DDBJ whole genome shotgun (WGS) entry which is preliminary data.</text>
</comment>
<dbReference type="Gene3D" id="1.10.10.10">
    <property type="entry name" value="Winged helix-like DNA-binding domain superfamily/Winged helix DNA-binding domain"/>
    <property type="match status" value="1"/>
</dbReference>
<dbReference type="GO" id="GO:1990904">
    <property type="term" value="C:ribonucleoprotein complex"/>
    <property type="evidence" value="ECO:0007669"/>
    <property type="project" value="InterPro"/>
</dbReference>